<dbReference type="PROSITE" id="PS51257">
    <property type="entry name" value="PROKAR_LIPOPROTEIN"/>
    <property type="match status" value="1"/>
</dbReference>
<dbReference type="AlphaFoldDB" id="A0A7R9Z1J3"/>
<feature type="transmembrane region" description="Helical" evidence="1">
    <location>
        <begin position="334"/>
        <end position="356"/>
    </location>
</feature>
<evidence type="ECO:0000256" key="2">
    <source>
        <dbReference type="SAM" id="SignalP"/>
    </source>
</evidence>
<gene>
    <name evidence="3" type="ORF">CEUR00632_LOCUS14965</name>
</gene>
<sequence>MAVAMKRAACVSALVCIFLACVVAVRAQNYGYDYSYGYDFGGGSYADYSADNYYGYDGDFDDDFDWESNYDDDSYYDFGSYGGGDLDSAYNNFGGYGAGSYGADADGYGGYYDQYGYYGDDDSNYYEYYGYYAGDSAGYEDYYDEEYGEYYEECFFDANGKPVLLNTTASCDTKIKGVDKVADKLSGGIDGIYKFVSCYHGKPLYRRDAKGKPAGEERVLWYSSTFGDWDVSRGTEPNEAEILMYGGDMEHASTPLFVSAWHLGGDLSSGGVADKFAPVAAVVTCADGTTYADGEVTTSSRKTGPVLTDAEMEAKYQFIYDRYKAGDPSPSINFTFVVLLVMTGLTIVLAIPYFLLKKRGGAAAGGGPKYEKVGTSFAQMLQQSRKKTVGHIA</sequence>
<reference evidence="3" key="1">
    <citation type="submission" date="2021-01" db="EMBL/GenBank/DDBJ databases">
        <authorList>
            <person name="Corre E."/>
            <person name="Pelletier E."/>
            <person name="Niang G."/>
            <person name="Scheremetjew M."/>
            <person name="Finn R."/>
            <person name="Kale V."/>
            <person name="Holt S."/>
            <person name="Cochrane G."/>
            <person name="Meng A."/>
            <person name="Brown T."/>
            <person name="Cohen L."/>
        </authorList>
    </citation>
    <scope>NUCLEOTIDE SEQUENCE</scope>
    <source>
        <strain evidence="3">CCMP219</strain>
    </source>
</reference>
<organism evidence="3">
    <name type="scientific">Chlamydomonas euryale</name>
    <dbReference type="NCBI Taxonomy" id="1486919"/>
    <lineage>
        <taxon>Eukaryota</taxon>
        <taxon>Viridiplantae</taxon>
        <taxon>Chlorophyta</taxon>
        <taxon>core chlorophytes</taxon>
        <taxon>Chlorophyceae</taxon>
        <taxon>CS clade</taxon>
        <taxon>Chlamydomonadales</taxon>
        <taxon>Chlamydomonadaceae</taxon>
        <taxon>Chlamydomonas</taxon>
    </lineage>
</organism>
<proteinExistence type="predicted"/>
<evidence type="ECO:0000256" key="1">
    <source>
        <dbReference type="SAM" id="Phobius"/>
    </source>
</evidence>
<feature type="chain" id="PRO_5031130046" evidence="2">
    <location>
        <begin position="28"/>
        <end position="393"/>
    </location>
</feature>
<feature type="signal peptide" evidence="2">
    <location>
        <begin position="1"/>
        <end position="27"/>
    </location>
</feature>
<keyword evidence="1" id="KW-0472">Membrane</keyword>
<evidence type="ECO:0000313" key="3">
    <source>
        <dbReference type="EMBL" id="CAD8299265.1"/>
    </source>
</evidence>
<keyword evidence="1" id="KW-0812">Transmembrane</keyword>
<dbReference type="EMBL" id="HBEC01032317">
    <property type="protein sequence ID" value="CAD8299265.1"/>
    <property type="molecule type" value="Transcribed_RNA"/>
</dbReference>
<keyword evidence="1" id="KW-1133">Transmembrane helix</keyword>
<protein>
    <submittedName>
        <fullName evidence="3">Uncharacterized protein</fullName>
    </submittedName>
</protein>
<accession>A0A7R9Z1J3</accession>
<keyword evidence="2" id="KW-0732">Signal</keyword>
<name>A0A7R9Z1J3_9CHLO</name>